<reference evidence="7 8" key="1">
    <citation type="submission" date="2024-07" db="EMBL/GenBank/DDBJ databases">
        <title>Section-level genome sequencing and comparative genomics of Aspergillus sections Usti and Cavernicolus.</title>
        <authorList>
            <consortium name="Lawrence Berkeley National Laboratory"/>
            <person name="Nybo J.L."/>
            <person name="Vesth T.C."/>
            <person name="Theobald S."/>
            <person name="Frisvad J.C."/>
            <person name="Larsen T.O."/>
            <person name="Kjaerboelling I."/>
            <person name="Rothschild-Mancinelli K."/>
            <person name="Lyhne E.K."/>
            <person name="Kogle M.E."/>
            <person name="Barry K."/>
            <person name="Clum A."/>
            <person name="Na H."/>
            <person name="Ledsgaard L."/>
            <person name="Lin J."/>
            <person name="Lipzen A."/>
            <person name="Kuo A."/>
            <person name="Riley R."/>
            <person name="Mondo S."/>
            <person name="LaButti K."/>
            <person name="Haridas S."/>
            <person name="Pangalinan J."/>
            <person name="Salamov A.A."/>
            <person name="Simmons B.A."/>
            <person name="Magnuson J.K."/>
            <person name="Chen J."/>
            <person name="Drula E."/>
            <person name="Henrissat B."/>
            <person name="Wiebenga A."/>
            <person name="Lubbers R.J."/>
            <person name="Gomes A.C."/>
            <person name="Makela M.R."/>
            <person name="Stajich J."/>
            <person name="Grigoriev I.V."/>
            <person name="Mortensen U.H."/>
            <person name="De vries R.P."/>
            <person name="Baker S.E."/>
            <person name="Andersen M.R."/>
        </authorList>
    </citation>
    <scope>NUCLEOTIDE SEQUENCE [LARGE SCALE GENOMIC DNA]</scope>
    <source>
        <strain evidence="7 8">CBS 600.67</strain>
    </source>
</reference>
<feature type="transmembrane region" description="Helical" evidence="5">
    <location>
        <begin position="93"/>
        <end position="112"/>
    </location>
</feature>
<gene>
    <name evidence="7" type="ORF">BDW59DRAFT_22278</name>
</gene>
<evidence type="ECO:0000313" key="8">
    <source>
        <dbReference type="Proteomes" id="UP001610335"/>
    </source>
</evidence>
<protein>
    <submittedName>
        <fullName evidence="7">Major facilitator superfamily transporter</fullName>
    </submittedName>
</protein>
<feature type="transmembrane region" description="Helical" evidence="5">
    <location>
        <begin position="223"/>
        <end position="242"/>
    </location>
</feature>
<keyword evidence="3 5" id="KW-1133">Transmembrane helix</keyword>
<keyword evidence="2 5" id="KW-0812">Transmembrane</keyword>
<organism evidence="7 8">
    <name type="scientific">Aspergillus cavernicola</name>
    <dbReference type="NCBI Taxonomy" id="176166"/>
    <lineage>
        <taxon>Eukaryota</taxon>
        <taxon>Fungi</taxon>
        <taxon>Dikarya</taxon>
        <taxon>Ascomycota</taxon>
        <taxon>Pezizomycotina</taxon>
        <taxon>Eurotiomycetes</taxon>
        <taxon>Eurotiomycetidae</taxon>
        <taxon>Eurotiales</taxon>
        <taxon>Aspergillaceae</taxon>
        <taxon>Aspergillus</taxon>
        <taxon>Aspergillus subgen. Nidulantes</taxon>
    </lineage>
</organism>
<evidence type="ECO:0000313" key="7">
    <source>
        <dbReference type="EMBL" id="KAL2830212.1"/>
    </source>
</evidence>
<dbReference type="InterPro" id="IPR011701">
    <property type="entry name" value="MFS"/>
</dbReference>
<keyword evidence="4 5" id="KW-0472">Membrane</keyword>
<feature type="transmembrane region" description="Helical" evidence="5">
    <location>
        <begin position="124"/>
        <end position="143"/>
    </location>
</feature>
<feature type="transmembrane region" description="Helical" evidence="5">
    <location>
        <begin position="20"/>
        <end position="39"/>
    </location>
</feature>
<evidence type="ECO:0000259" key="6">
    <source>
        <dbReference type="PROSITE" id="PS50850"/>
    </source>
</evidence>
<evidence type="ECO:0000256" key="4">
    <source>
        <dbReference type="ARBA" id="ARBA00023136"/>
    </source>
</evidence>
<dbReference type="PROSITE" id="PS50850">
    <property type="entry name" value="MFS"/>
    <property type="match status" value="1"/>
</dbReference>
<proteinExistence type="predicted"/>
<dbReference type="PANTHER" id="PTHR23501:SF199">
    <property type="entry name" value="MFS EFFLUX TRANSPORTER INPD-RELATED"/>
    <property type="match status" value="1"/>
</dbReference>
<dbReference type="InterPro" id="IPR020846">
    <property type="entry name" value="MFS_dom"/>
</dbReference>
<evidence type="ECO:0000256" key="2">
    <source>
        <dbReference type="ARBA" id="ARBA00022692"/>
    </source>
</evidence>
<dbReference type="Proteomes" id="UP001610335">
    <property type="component" value="Unassembled WGS sequence"/>
</dbReference>
<dbReference type="EMBL" id="JBFXLS010000013">
    <property type="protein sequence ID" value="KAL2830212.1"/>
    <property type="molecule type" value="Genomic_DNA"/>
</dbReference>
<dbReference type="PANTHER" id="PTHR23501">
    <property type="entry name" value="MAJOR FACILITATOR SUPERFAMILY"/>
    <property type="match status" value="1"/>
</dbReference>
<accession>A0ABR4IR11</accession>
<evidence type="ECO:0000256" key="3">
    <source>
        <dbReference type="ARBA" id="ARBA00022989"/>
    </source>
</evidence>
<dbReference type="SUPFAM" id="SSF103473">
    <property type="entry name" value="MFS general substrate transporter"/>
    <property type="match status" value="1"/>
</dbReference>
<feature type="domain" description="Major facilitator superfamily (MFS) profile" evidence="6">
    <location>
        <begin position="1"/>
        <end position="353"/>
    </location>
</feature>
<feature type="transmembrane region" description="Helical" evidence="5">
    <location>
        <begin position="51"/>
        <end position="73"/>
    </location>
</feature>
<dbReference type="Pfam" id="PF07690">
    <property type="entry name" value="MFS_1"/>
    <property type="match status" value="1"/>
</dbReference>
<dbReference type="InterPro" id="IPR036259">
    <property type="entry name" value="MFS_trans_sf"/>
</dbReference>
<evidence type="ECO:0000256" key="5">
    <source>
        <dbReference type="SAM" id="Phobius"/>
    </source>
</evidence>
<feature type="transmembrane region" description="Helical" evidence="5">
    <location>
        <begin position="163"/>
        <end position="185"/>
    </location>
</feature>
<feature type="transmembrane region" description="Helical" evidence="5">
    <location>
        <begin position="358"/>
        <end position="379"/>
    </location>
</feature>
<feature type="transmembrane region" description="Helical" evidence="5">
    <location>
        <begin position="285"/>
        <end position="307"/>
    </location>
</feature>
<name>A0ABR4IR11_9EURO</name>
<dbReference type="Gene3D" id="1.20.1250.20">
    <property type="entry name" value="MFS general substrate transporter like domains"/>
    <property type="match status" value="2"/>
</dbReference>
<sequence length="391" mass="42071">MFSGAILIISQSVPLRQRPIYTGAIGTMFGVSSVAGPLLGGAFTDHLTWRWCFYINLPLRGVTLAFIVFFFKAPKSVKVVATFKEQITQMDPFGSLLFMPGIICMLLALQWGGREYDWDNARTIALFVLFGILAMGFVVVQFISSDNATVPVRVVKNWTVWGSSLFCFGLGASFFTLLYLLPIWFQAIKDASAMKSGIMNLPTLLSSIIFAILAGVVVTQFGYYTLFMLLSPILMAIGTGLISTFDINTGPSAWIGYQLILGAGCGIGMQQPLITIQAVLPVEDIPAGTALMVFSQTLGGALFVSVAQNVFHNQLLKNLASEARGINAHAVIAAGATMIREAVPEFILAAVLKAHNDALTHMFYVSVAMAAFTMLGALAPCPMGFCQGKGT</sequence>
<comment type="subcellular location">
    <subcellularLocation>
        <location evidence="1">Membrane</location>
        <topology evidence="1">Multi-pass membrane protein</topology>
    </subcellularLocation>
</comment>
<evidence type="ECO:0000256" key="1">
    <source>
        <dbReference type="ARBA" id="ARBA00004141"/>
    </source>
</evidence>
<feature type="transmembrane region" description="Helical" evidence="5">
    <location>
        <begin position="197"/>
        <end position="217"/>
    </location>
</feature>
<keyword evidence="8" id="KW-1185">Reference proteome</keyword>
<comment type="caution">
    <text evidence="7">The sequence shown here is derived from an EMBL/GenBank/DDBJ whole genome shotgun (WGS) entry which is preliminary data.</text>
</comment>